<dbReference type="NCBIfam" id="TIGR00693">
    <property type="entry name" value="thiE"/>
    <property type="match status" value="1"/>
</dbReference>
<comment type="cofactor">
    <cofactor evidence="10">
        <name>Mg(2+)</name>
        <dbReference type="ChEBI" id="CHEBI:18420"/>
    </cofactor>
    <text evidence="10">Binds 1 Mg(2+) ion per subunit.</text>
</comment>
<evidence type="ECO:0000256" key="11">
    <source>
        <dbReference type="RuleBase" id="RU003826"/>
    </source>
</evidence>
<evidence type="ECO:0000256" key="2">
    <source>
        <dbReference type="ARBA" id="ARBA00005165"/>
    </source>
</evidence>
<dbReference type="GO" id="GO:0009229">
    <property type="term" value="P:thiamine diphosphate biosynthetic process"/>
    <property type="evidence" value="ECO:0007669"/>
    <property type="project" value="UniProtKB-UniRule"/>
</dbReference>
<dbReference type="GO" id="GO:0009228">
    <property type="term" value="P:thiamine biosynthetic process"/>
    <property type="evidence" value="ECO:0007669"/>
    <property type="project" value="UniProtKB-KW"/>
</dbReference>
<dbReference type="EC" id="2.5.1.3" evidence="10"/>
<dbReference type="InterPro" id="IPR034291">
    <property type="entry name" value="TMP_synthase"/>
</dbReference>
<feature type="binding site" evidence="10">
    <location>
        <position position="86"/>
    </location>
    <ligand>
        <name>Mg(2+)</name>
        <dbReference type="ChEBI" id="CHEBI:18420"/>
    </ligand>
</feature>
<comment type="catalytic activity">
    <reaction evidence="9 10 11">
        <text>2-[(2R,5Z)-2-carboxy-4-methylthiazol-5(2H)-ylidene]ethyl phosphate + 4-amino-2-methyl-5-(diphosphooxymethyl)pyrimidine + 2 H(+) = thiamine phosphate + CO2 + diphosphate</text>
        <dbReference type="Rhea" id="RHEA:47844"/>
        <dbReference type="ChEBI" id="CHEBI:15378"/>
        <dbReference type="ChEBI" id="CHEBI:16526"/>
        <dbReference type="ChEBI" id="CHEBI:33019"/>
        <dbReference type="ChEBI" id="CHEBI:37575"/>
        <dbReference type="ChEBI" id="CHEBI:57841"/>
        <dbReference type="ChEBI" id="CHEBI:62899"/>
        <dbReference type="EC" id="2.5.1.3"/>
    </reaction>
</comment>
<dbReference type="PANTHER" id="PTHR20857:SF15">
    <property type="entry name" value="THIAMINE-PHOSPHATE SYNTHASE"/>
    <property type="match status" value="1"/>
</dbReference>
<evidence type="ECO:0000256" key="9">
    <source>
        <dbReference type="ARBA" id="ARBA00047883"/>
    </source>
</evidence>
<evidence type="ECO:0000256" key="10">
    <source>
        <dbReference type="HAMAP-Rule" id="MF_00097"/>
    </source>
</evidence>
<dbReference type="Pfam" id="PF02581">
    <property type="entry name" value="TMP-TENI"/>
    <property type="match status" value="1"/>
</dbReference>
<keyword evidence="6 10" id="KW-0784">Thiamine biosynthesis</keyword>
<comment type="catalytic activity">
    <reaction evidence="8 10 11">
        <text>2-(2-carboxy-4-methylthiazol-5-yl)ethyl phosphate + 4-amino-2-methyl-5-(diphosphooxymethyl)pyrimidine + 2 H(+) = thiamine phosphate + CO2 + diphosphate</text>
        <dbReference type="Rhea" id="RHEA:47848"/>
        <dbReference type="ChEBI" id="CHEBI:15378"/>
        <dbReference type="ChEBI" id="CHEBI:16526"/>
        <dbReference type="ChEBI" id="CHEBI:33019"/>
        <dbReference type="ChEBI" id="CHEBI:37575"/>
        <dbReference type="ChEBI" id="CHEBI:57841"/>
        <dbReference type="ChEBI" id="CHEBI:62890"/>
        <dbReference type="EC" id="2.5.1.3"/>
    </reaction>
</comment>
<evidence type="ECO:0000259" key="13">
    <source>
        <dbReference type="Pfam" id="PF02581"/>
    </source>
</evidence>
<dbReference type="Gene3D" id="3.20.20.70">
    <property type="entry name" value="Aldolase class I"/>
    <property type="match status" value="1"/>
</dbReference>
<dbReference type="HAMAP" id="MF_00097">
    <property type="entry name" value="TMP_synthase"/>
    <property type="match status" value="1"/>
</dbReference>
<feature type="binding site" evidence="10">
    <location>
        <position position="66"/>
    </location>
    <ligand>
        <name>4-amino-2-methyl-5-(diphosphooxymethyl)pyrimidine</name>
        <dbReference type="ChEBI" id="CHEBI:57841"/>
    </ligand>
</feature>
<evidence type="ECO:0000256" key="8">
    <source>
        <dbReference type="ARBA" id="ARBA00047851"/>
    </source>
</evidence>
<feature type="binding site" evidence="10">
    <location>
        <position position="105"/>
    </location>
    <ligand>
        <name>4-amino-2-methyl-5-(diphosphooxymethyl)pyrimidine</name>
        <dbReference type="ChEBI" id="CHEBI:57841"/>
    </ligand>
</feature>
<evidence type="ECO:0000256" key="12">
    <source>
        <dbReference type="RuleBase" id="RU004253"/>
    </source>
</evidence>
<feature type="binding site" evidence="10">
    <location>
        <begin position="34"/>
        <end position="38"/>
    </location>
    <ligand>
        <name>4-amino-2-methyl-5-(diphosphooxymethyl)pyrimidine</name>
        <dbReference type="ChEBI" id="CHEBI:57841"/>
    </ligand>
</feature>
<dbReference type="PANTHER" id="PTHR20857">
    <property type="entry name" value="THIAMINE-PHOSPHATE PYROPHOSPHORYLASE"/>
    <property type="match status" value="1"/>
</dbReference>
<dbReference type="InterPro" id="IPR036206">
    <property type="entry name" value="ThiamineP_synth_sf"/>
</dbReference>
<dbReference type="OrthoDB" id="9812206at2"/>
<comment type="function">
    <text evidence="1 10">Condenses 4-methyl-5-(beta-hydroxyethyl)thiazole monophosphate (THZ-P) and 2-methyl-4-amino-5-hydroxymethyl pyrimidine pyrophosphate (HMP-PP) to form thiamine monophosphate (TMP).</text>
</comment>
<reference evidence="14 15" key="1">
    <citation type="submission" date="2006-07" db="EMBL/GenBank/DDBJ databases">
        <title>Annotation of the draft genome assembly of Chlorobium ferroxidans DSM 13031.</title>
        <authorList>
            <consortium name="US DOE Joint Genome Institute (JGI-ORNL)"/>
            <person name="Larimer F."/>
            <person name="Land M."/>
            <person name="Hauser L."/>
        </authorList>
    </citation>
    <scope>NUCLEOTIDE SEQUENCE [LARGE SCALE GENOMIC DNA]</scope>
    <source>
        <strain evidence="14 15">DSM 13031</strain>
    </source>
</reference>
<dbReference type="UniPathway" id="UPA00060">
    <property type="reaction ID" value="UER00141"/>
</dbReference>
<evidence type="ECO:0000313" key="15">
    <source>
        <dbReference type="Proteomes" id="UP000004162"/>
    </source>
</evidence>
<keyword evidence="15" id="KW-1185">Reference proteome</keyword>
<name>Q0YT12_9CHLB</name>
<dbReference type="EMBL" id="AASE01000004">
    <property type="protein sequence ID" value="EAT59452.1"/>
    <property type="molecule type" value="Genomic_DNA"/>
</dbReference>
<dbReference type="InterPro" id="IPR022998">
    <property type="entry name" value="ThiamineP_synth_TenI"/>
</dbReference>
<dbReference type="Proteomes" id="UP000004162">
    <property type="component" value="Unassembled WGS sequence"/>
</dbReference>
<dbReference type="GO" id="GO:0004789">
    <property type="term" value="F:thiamine-phosphate diphosphorylase activity"/>
    <property type="evidence" value="ECO:0007669"/>
    <property type="project" value="UniProtKB-UniRule"/>
</dbReference>
<dbReference type="RefSeq" id="WP_006365879.1">
    <property type="nucleotide sequence ID" value="NZ_AASE01000004.1"/>
</dbReference>
<dbReference type="SUPFAM" id="SSF51391">
    <property type="entry name" value="Thiamin phosphate synthase"/>
    <property type="match status" value="1"/>
</dbReference>
<dbReference type="GO" id="GO:0005737">
    <property type="term" value="C:cytoplasm"/>
    <property type="evidence" value="ECO:0007669"/>
    <property type="project" value="TreeGrafter"/>
</dbReference>
<comment type="similarity">
    <text evidence="10 11">Belongs to the thiamine-phosphate synthase family.</text>
</comment>
<keyword evidence="4 10" id="KW-0479">Metal-binding</keyword>
<evidence type="ECO:0000256" key="5">
    <source>
        <dbReference type="ARBA" id="ARBA00022842"/>
    </source>
</evidence>
<feature type="binding site" evidence="10">
    <location>
        <begin position="182"/>
        <end position="183"/>
    </location>
    <ligand>
        <name>2-[(2R,5Z)-2-carboxy-4-methylthiazol-5(2H)-ylidene]ethyl phosphate</name>
        <dbReference type="ChEBI" id="CHEBI:62899"/>
    </ligand>
</feature>
<evidence type="ECO:0000256" key="3">
    <source>
        <dbReference type="ARBA" id="ARBA00022679"/>
    </source>
</evidence>
<feature type="binding site" evidence="10">
    <location>
        <position position="162"/>
    </location>
    <ligand>
        <name>2-[(2R,5Z)-2-carboxy-4-methylthiazol-5(2H)-ylidene]ethyl phosphate</name>
        <dbReference type="ChEBI" id="CHEBI:62899"/>
    </ligand>
</feature>
<evidence type="ECO:0000313" key="14">
    <source>
        <dbReference type="EMBL" id="EAT59452.1"/>
    </source>
</evidence>
<comment type="pathway">
    <text evidence="2 10 12">Cofactor biosynthesis; thiamine diphosphate biosynthesis; thiamine phosphate from 4-amino-2-methyl-5-diphosphomethylpyrimidine and 4-methyl-5-(2-phosphoethyl)-thiazole: step 1/1.</text>
</comment>
<evidence type="ECO:0000256" key="7">
    <source>
        <dbReference type="ARBA" id="ARBA00047334"/>
    </source>
</evidence>
<dbReference type="AlphaFoldDB" id="Q0YT12"/>
<evidence type="ECO:0000256" key="4">
    <source>
        <dbReference type="ARBA" id="ARBA00022723"/>
    </source>
</evidence>
<protein>
    <recommendedName>
        <fullName evidence="10">Thiamine-phosphate synthase</fullName>
        <shortName evidence="10">TP synthase</shortName>
        <shortName evidence="10">TPS</shortName>
        <ecNumber evidence="10">2.5.1.3</ecNumber>
    </recommendedName>
    <alternativeName>
        <fullName evidence="10">Thiamine-phosphate pyrophosphorylase</fullName>
        <shortName evidence="10">TMP pyrophosphorylase</shortName>
        <shortName evidence="10">TMP-PPase</shortName>
    </alternativeName>
</protein>
<feature type="binding site" evidence="10">
    <location>
        <position position="67"/>
    </location>
    <ligand>
        <name>Mg(2+)</name>
        <dbReference type="ChEBI" id="CHEBI:18420"/>
    </ligand>
</feature>
<dbReference type="GO" id="GO:0000287">
    <property type="term" value="F:magnesium ion binding"/>
    <property type="evidence" value="ECO:0007669"/>
    <property type="project" value="UniProtKB-UniRule"/>
</dbReference>
<feature type="domain" description="Thiamine phosphate synthase/TenI" evidence="13">
    <location>
        <begin position="8"/>
        <end position="185"/>
    </location>
</feature>
<keyword evidence="5 10" id="KW-0460">Magnesium</keyword>
<accession>Q0YT12</accession>
<dbReference type="FunFam" id="3.20.20.70:FF:000096">
    <property type="entry name" value="Thiamine-phosphate synthase"/>
    <property type="match status" value="1"/>
</dbReference>
<sequence>MMPSSPFLCVITDEAVCPLSLAEKALQGGAAMIQLRHKTASGSQLFSWGVEITRRCREYGALCIINDRIDIALACRADGVHLGQQDLPASAARKLLGNSRIIGVSASSPEEAIQAERDGADYIGFGHIYPTPSKEKGFDPVGPESLRRVAALISLPIIAIGGITKSNASLVIGHGAAGIAVISAVSRADDPVSAVQELVCSLQQGDIDG</sequence>
<proteinExistence type="inferred from homology"/>
<keyword evidence="3 10" id="KW-0808">Transferase</keyword>
<gene>
    <name evidence="10" type="primary">thiE</name>
    <name evidence="14" type="ORF">CferDRAFT_1379</name>
</gene>
<feature type="binding site" evidence="10">
    <location>
        <position position="134"/>
    </location>
    <ligand>
        <name>4-amino-2-methyl-5-(diphosphooxymethyl)pyrimidine</name>
        <dbReference type="ChEBI" id="CHEBI:57841"/>
    </ligand>
</feature>
<organism evidence="14 15">
    <name type="scientific">Chlorobium ferrooxidans DSM 13031</name>
    <dbReference type="NCBI Taxonomy" id="377431"/>
    <lineage>
        <taxon>Bacteria</taxon>
        <taxon>Pseudomonadati</taxon>
        <taxon>Chlorobiota</taxon>
        <taxon>Chlorobiia</taxon>
        <taxon>Chlorobiales</taxon>
        <taxon>Chlorobiaceae</taxon>
        <taxon>Chlorobium/Pelodictyon group</taxon>
        <taxon>Chlorobium</taxon>
    </lineage>
</organism>
<feature type="binding site" evidence="10">
    <location>
        <begin position="131"/>
        <end position="133"/>
    </location>
    <ligand>
        <name>2-[(2R,5Z)-2-carboxy-4-methylthiazol-5(2H)-ylidene]ethyl phosphate</name>
        <dbReference type="ChEBI" id="CHEBI:62899"/>
    </ligand>
</feature>
<evidence type="ECO:0000256" key="6">
    <source>
        <dbReference type="ARBA" id="ARBA00022977"/>
    </source>
</evidence>
<reference evidence="14 15" key="2">
    <citation type="submission" date="2006-07" db="EMBL/GenBank/DDBJ databases">
        <title>Sequencing of the draft genome and assembly of Chlorobium ferroxidans DSM 13031.</title>
        <authorList>
            <consortium name="US DOE Joint Genome Institute (JGI-PGF)"/>
            <person name="Copeland A."/>
            <person name="Lucas S."/>
            <person name="Lapidus A."/>
            <person name="Barry K."/>
            <person name="Glavina del Rio T."/>
            <person name="Dalin E."/>
            <person name="Tice H."/>
            <person name="Bruce D."/>
            <person name="Pitluck S."/>
            <person name="Richardson P."/>
        </authorList>
    </citation>
    <scope>NUCLEOTIDE SEQUENCE [LARGE SCALE GENOMIC DNA]</scope>
    <source>
        <strain evidence="14 15">DSM 13031</strain>
    </source>
</reference>
<evidence type="ECO:0000256" key="1">
    <source>
        <dbReference type="ARBA" id="ARBA00003814"/>
    </source>
</evidence>
<dbReference type="CDD" id="cd00564">
    <property type="entry name" value="TMP_TenI"/>
    <property type="match status" value="1"/>
</dbReference>
<comment type="caution">
    <text evidence="14">The sequence shown here is derived from an EMBL/GenBank/DDBJ whole genome shotgun (WGS) entry which is preliminary data.</text>
</comment>
<dbReference type="InterPro" id="IPR013785">
    <property type="entry name" value="Aldolase_TIM"/>
</dbReference>
<comment type="catalytic activity">
    <reaction evidence="7 10 11">
        <text>4-methyl-5-(2-phosphooxyethyl)-thiazole + 4-amino-2-methyl-5-(diphosphooxymethyl)pyrimidine + H(+) = thiamine phosphate + diphosphate</text>
        <dbReference type="Rhea" id="RHEA:22328"/>
        <dbReference type="ChEBI" id="CHEBI:15378"/>
        <dbReference type="ChEBI" id="CHEBI:33019"/>
        <dbReference type="ChEBI" id="CHEBI:37575"/>
        <dbReference type="ChEBI" id="CHEBI:57841"/>
        <dbReference type="ChEBI" id="CHEBI:58296"/>
        <dbReference type="EC" id="2.5.1.3"/>
    </reaction>
</comment>